<keyword evidence="2" id="KW-1185">Reference proteome</keyword>
<reference evidence="1 2" key="1">
    <citation type="submission" date="2020-09" db="EMBL/GenBank/DDBJ databases">
        <title>De no assembly of potato wild relative species, Solanum commersonii.</title>
        <authorList>
            <person name="Cho K."/>
        </authorList>
    </citation>
    <scope>NUCLEOTIDE SEQUENCE [LARGE SCALE GENOMIC DNA]</scope>
    <source>
        <strain evidence="1">LZ3.2</strain>
        <tissue evidence="1">Leaf</tissue>
    </source>
</reference>
<protein>
    <submittedName>
        <fullName evidence="1">Uncharacterized protein</fullName>
    </submittedName>
</protein>
<comment type="caution">
    <text evidence="1">The sequence shown here is derived from an EMBL/GenBank/DDBJ whole genome shotgun (WGS) entry which is preliminary data.</text>
</comment>
<proteinExistence type="predicted"/>
<evidence type="ECO:0000313" key="2">
    <source>
        <dbReference type="Proteomes" id="UP000824120"/>
    </source>
</evidence>
<sequence>MHYQLLLDRFEEEDKRNIFQGGMTSALEETGGNPLITTAGSPGISYTPGAKNPRVTFFAWKIHFQQSFQSAL</sequence>
<organism evidence="1 2">
    <name type="scientific">Solanum commersonii</name>
    <name type="common">Commerson's wild potato</name>
    <name type="synonym">Commerson's nightshade</name>
    <dbReference type="NCBI Taxonomy" id="4109"/>
    <lineage>
        <taxon>Eukaryota</taxon>
        <taxon>Viridiplantae</taxon>
        <taxon>Streptophyta</taxon>
        <taxon>Embryophyta</taxon>
        <taxon>Tracheophyta</taxon>
        <taxon>Spermatophyta</taxon>
        <taxon>Magnoliopsida</taxon>
        <taxon>eudicotyledons</taxon>
        <taxon>Gunneridae</taxon>
        <taxon>Pentapetalae</taxon>
        <taxon>asterids</taxon>
        <taxon>lamiids</taxon>
        <taxon>Solanales</taxon>
        <taxon>Solanaceae</taxon>
        <taxon>Solanoideae</taxon>
        <taxon>Solaneae</taxon>
        <taxon>Solanum</taxon>
    </lineage>
</organism>
<name>A0A9J5X6P9_SOLCO</name>
<accession>A0A9J5X6P9</accession>
<dbReference type="AlphaFoldDB" id="A0A9J5X6P9"/>
<dbReference type="EMBL" id="JACXVP010000010">
    <property type="protein sequence ID" value="KAG5582940.1"/>
    <property type="molecule type" value="Genomic_DNA"/>
</dbReference>
<dbReference type="Proteomes" id="UP000824120">
    <property type="component" value="Chromosome 10"/>
</dbReference>
<evidence type="ECO:0000313" key="1">
    <source>
        <dbReference type="EMBL" id="KAG5582940.1"/>
    </source>
</evidence>
<gene>
    <name evidence="1" type="ORF">H5410_053567</name>
</gene>